<dbReference type="InterPro" id="IPR032675">
    <property type="entry name" value="LRR_dom_sf"/>
</dbReference>
<gene>
    <name evidence="1" type="ORF">EDD18DRAFT_1356405</name>
</gene>
<dbReference type="EMBL" id="JAUEPU010000024">
    <property type="protein sequence ID" value="KAK0493485.1"/>
    <property type="molecule type" value="Genomic_DNA"/>
</dbReference>
<protein>
    <submittedName>
        <fullName evidence="1">Uncharacterized protein</fullName>
    </submittedName>
</protein>
<evidence type="ECO:0000313" key="1">
    <source>
        <dbReference type="EMBL" id="KAK0493485.1"/>
    </source>
</evidence>
<keyword evidence="2" id="KW-1185">Reference proteome</keyword>
<reference evidence="1" key="1">
    <citation type="submission" date="2023-06" db="EMBL/GenBank/DDBJ databases">
        <authorList>
            <consortium name="Lawrence Berkeley National Laboratory"/>
            <person name="Ahrendt S."/>
            <person name="Sahu N."/>
            <person name="Indic B."/>
            <person name="Wong-Bajracharya J."/>
            <person name="Merenyi Z."/>
            <person name="Ke H.-M."/>
            <person name="Monk M."/>
            <person name="Kocsube S."/>
            <person name="Drula E."/>
            <person name="Lipzen A."/>
            <person name="Balint B."/>
            <person name="Henrissat B."/>
            <person name="Andreopoulos B."/>
            <person name="Martin F.M."/>
            <person name="Harder C.B."/>
            <person name="Rigling D."/>
            <person name="Ford K.L."/>
            <person name="Foster G.D."/>
            <person name="Pangilinan J."/>
            <person name="Papanicolaou A."/>
            <person name="Barry K."/>
            <person name="LaButti K."/>
            <person name="Viragh M."/>
            <person name="Koriabine M."/>
            <person name="Yan M."/>
            <person name="Riley R."/>
            <person name="Champramary S."/>
            <person name="Plett K.L."/>
            <person name="Tsai I.J."/>
            <person name="Slot J."/>
            <person name="Sipos G."/>
            <person name="Plett J."/>
            <person name="Nagy L.G."/>
            <person name="Grigoriev I.V."/>
        </authorList>
    </citation>
    <scope>NUCLEOTIDE SEQUENCE</scope>
    <source>
        <strain evidence="1">HWK02</strain>
    </source>
</reference>
<dbReference type="Proteomes" id="UP001175228">
    <property type="component" value="Unassembled WGS sequence"/>
</dbReference>
<name>A0AA39UUK6_9AGAR</name>
<sequence>MASNQNPLSFPPEVIDQIIDYNYDDIPTLQSCALAFRSFLPSCRVHLFSEVVLVHNSAIRDCDMHGRLYSCEDFLQLLEEAPWVATLVKALELCGGYGVGIRSGSLFTERSCTDYYLPFILLPSTLPKLNHLSLTGYYPAMKWDTLPQKLQDAVEMALSRPTLTQLDLVGIDFNAPSNLVAILSKAKAVKHFSFTNGLRFNTTGNVNVPVIPSNIPCLFQLKSLGFAGRAIHLHEIYALTRGNPSRIDVTHVRELSVATECMASSDSVDALQSLLDNIGGSLEHLTLGLVSSPSKSLSIDSNTNLRSVHVVCTSLEKHRHLLDIPFSGSIQTLIVDVGPGWDDNVLFAVNWQEFDTLFDSRAGSLTRIVIILHCPHNRCGERFCGGYSSIKENLLEQVEVQMPKLMARGILWVKERRVRYTFGHRWMRDLP</sequence>
<accession>A0AA39UUK6</accession>
<organism evidence="1 2">
    <name type="scientific">Armillaria luteobubalina</name>
    <dbReference type="NCBI Taxonomy" id="153913"/>
    <lineage>
        <taxon>Eukaryota</taxon>
        <taxon>Fungi</taxon>
        <taxon>Dikarya</taxon>
        <taxon>Basidiomycota</taxon>
        <taxon>Agaricomycotina</taxon>
        <taxon>Agaricomycetes</taxon>
        <taxon>Agaricomycetidae</taxon>
        <taxon>Agaricales</taxon>
        <taxon>Marasmiineae</taxon>
        <taxon>Physalacriaceae</taxon>
        <taxon>Armillaria</taxon>
    </lineage>
</organism>
<dbReference type="Gene3D" id="3.80.10.10">
    <property type="entry name" value="Ribonuclease Inhibitor"/>
    <property type="match status" value="1"/>
</dbReference>
<evidence type="ECO:0000313" key="2">
    <source>
        <dbReference type="Proteomes" id="UP001175228"/>
    </source>
</evidence>
<dbReference type="AlphaFoldDB" id="A0AA39UUK6"/>
<proteinExistence type="predicted"/>
<comment type="caution">
    <text evidence="1">The sequence shown here is derived from an EMBL/GenBank/DDBJ whole genome shotgun (WGS) entry which is preliminary data.</text>
</comment>